<dbReference type="Gene3D" id="2.60.40.150">
    <property type="entry name" value="C2 domain"/>
    <property type="match status" value="1"/>
</dbReference>
<dbReference type="EMBL" id="JADEXQ010000010">
    <property type="protein sequence ID" value="MBE9029027.1"/>
    <property type="molecule type" value="Genomic_DNA"/>
</dbReference>
<organism evidence="3 4">
    <name type="scientific">Romeriopsis navalis LEGE 11480</name>
    <dbReference type="NCBI Taxonomy" id="2777977"/>
    <lineage>
        <taxon>Bacteria</taxon>
        <taxon>Bacillati</taxon>
        <taxon>Cyanobacteriota</taxon>
        <taxon>Cyanophyceae</taxon>
        <taxon>Leptolyngbyales</taxon>
        <taxon>Leptolyngbyaceae</taxon>
        <taxon>Romeriopsis</taxon>
        <taxon>Romeriopsis navalis</taxon>
    </lineage>
</organism>
<dbReference type="RefSeq" id="WP_264323847.1">
    <property type="nucleotide sequence ID" value="NZ_JADEXQ010000010.1"/>
</dbReference>
<feature type="signal peptide" evidence="1">
    <location>
        <begin position="1"/>
        <end position="25"/>
    </location>
</feature>
<dbReference type="AlphaFoldDB" id="A0A928Z2G5"/>
<protein>
    <recommendedName>
        <fullName evidence="2">C2 domain-containing protein</fullName>
    </recommendedName>
</protein>
<comment type="caution">
    <text evidence="3">The sequence shown here is derived from an EMBL/GenBank/DDBJ whole genome shotgun (WGS) entry which is preliminary data.</text>
</comment>
<dbReference type="InterPro" id="IPR035892">
    <property type="entry name" value="C2_domain_sf"/>
</dbReference>
<dbReference type="PROSITE" id="PS50004">
    <property type="entry name" value="C2"/>
    <property type="match status" value="1"/>
</dbReference>
<evidence type="ECO:0000313" key="4">
    <source>
        <dbReference type="Proteomes" id="UP000625316"/>
    </source>
</evidence>
<name>A0A928Z2G5_9CYAN</name>
<proteinExistence type="predicted"/>
<sequence length="322" mass="35808">MKYQIVSAALGSMMLTVLSVSPGFAQKPISPTRIVKEVEPNNQSASSPIGITSSRPIEIKGQMFGNDSQDLYALNVGKNIARFRVSMALPRQARWELREDRNGNRRIDRGDRIILNNRNGTVNKAGSKRYLLRIHQPASTPVGGTYRAFIQPIRRVTVKQRRVILTIISASTKRRFDLGFPGTKKSRADFYVKVDVNGKQALKTKTVKNNNRPVFNKTLVTTLPVTTQSIKYKIRLLDSDIGRDDKANISPKNSGNLLGSKHLIFRYRPATGRVSLATGHPIGRRGQAITVKGHGVFTNGIGNRERLKGIPASITFKIDHKD</sequence>
<dbReference type="Pfam" id="PF00168">
    <property type="entry name" value="C2"/>
    <property type="match status" value="1"/>
</dbReference>
<evidence type="ECO:0000256" key="1">
    <source>
        <dbReference type="SAM" id="SignalP"/>
    </source>
</evidence>
<keyword evidence="1" id="KW-0732">Signal</keyword>
<evidence type="ECO:0000259" key="2">
    <source>
        <dbReference type="PROSITE" id="PS50004"/>
    </source>
</evidence>
<gene>
    <name evidence="3" type="ORF">IQ266_04530</name>
</gene>
<dbReference type="InterPro" id="IPR000008">
    <property type="entry name" value="C2_dom"/>
</dbReference>
<reference evidence="3" key="1">
    <citation type="submission" date="2020-10" db="EMBL/GenBank/DDBJ databases">
        <authorList>
            <person name="Castelo-Branco R."/>
            <person name="Eusebio N."/>
            <person name="Adriana R."/>
            <person name="Vieira A."/>
            <person name="Brugerolle De Fraissinette N."/>
            <person name="Rezende De Castro R."/>
            <person name="Schneider M.P."/>
            <person name="Vasconcelos V."/>
            <person name="Leao P.N."/>
        </authorList>
    </citation>
    <scope>NUCLEOTIDE SEQUENCE</scope>
    <source>
        <strain evidence="3">LEGE 11480</strain>
    </source>
</reference>
<dbReference type="SUPFAM" id="SSF49562">
    <property type="entry name" value="C2 domain (Calcium/lipid-binding domain, CaLB)"/>
    <property type="match status" value="1"/>
</dbReference>
<feature type="domain" description="C2" evidence="2">
    <location>
        <begin position="144"/>
        <end position="267"/>
    </location>
</feature>
<feature type="chain" id="PRO_5037549416" description="C2 domain-containing protein" evidence="1">
    <location>
        <begin position="26"/>
        <end position="322"/>
    </location>
</feature>
<evidence type="ECO:0000313" key="3">
    <source>
        <dbReference type="EMBL" id="MBE9029027.1"/>
    </source>
</evidence>
<dbReference type="Proteomes" id="UP000625316">
    <property type="component" value="Unassembled WGS sequence"/>
</dbReference>
<accession>A0A928Z2G5</accession>
<keyword evidence="4" id="KW-1185">Reference proteome</keyword>